<feature type="transmembrane region" description="Helical" evidence="5">
    <location>
        <begin position="118"/>
        <end position="139"/>
    </location>
</feature>
<dbReference type="CDD" id="cd17365">
    <property type="entry name" value="MFS_PcaK_like"/>
    <property type="match status" value="1"/>
</dbReference>
<evidence type="ECO:0000313" key="8">
    <source>
        <dbReference type="Proteomes" id="UP000306628"/>
    </source>
</evidence>
<comment type="subcellular location">
    <subcellularLocation>
        <location evidence="1">Cell membrane</location>
        <topology evidence="1">Multi-pass membrane protein</topology>
    </subcellularLocation>
</comment>
<keyword evidence="3 5" id="KW-1133">Transmembrane helix</keyword>
<dbReference type="InterPro" id="IPR036259">
    <property type="entry name" value="MFS_trans_sf"/>
</dbReference>
<feature type="transmembrane region" description="Helical" evidence="5">
    <location>
        <begin position="229"/>
        <end position="248"/>
    </location>
</feature>
<evidence type="ECO:0000259" key="6">
    <source>
        <dbReference type="PROSITE" id="PS50850"/>
    </source>
</evidence>
<dbReference type="PROSITE" id="PS00216">
    <property type="entry name" value="SUGAR_TRANSPORT_1"/>
    <property type="match status" value="1"/>
</dbReference>
<protein>
    <submittedName>
        <fullName evidence="7">Aromatic acid/H+ symport family MFS transporter</fullName>
    </submittedName>
</protein>
<dbReference type="InterPro" id="IPR005829">
    <property type="entry name" value="Sugar_transporter_CS"/>
</dbReference>
<dbReference type="PANTHER" id="PTHR23508:SF10">
    <property type="entry name" value="CARBOXYLIC ACID TRANSPORTER PROTEIN HOMOLOG"/>
    <property type="match status" value="1"/>
</dbReference>
<dbReference type="AlphaFoldDB" id="A0A5S4G4V8"/>
<dbReference type="GO" id="GO:0005886">
    <property type="term" value="C:plasma membrane"/>
    <property type="evidence" value="ECO:0007669"/>
    <property type="project" value="UniProtKB-SubCell"/>
</dbReference>
<evidence type="ECO:0000313" key="7">
    <source>
        <dbReference type="EMBL" id="TMR28047.1"/>
    </source>
</evidence>
<dbReference type="PANTHER" id="PTHR23508">
    <property type="entry name" value="CARBOXYLIC ACID TRANSPORTER PROTEIN HOMOLOG"/>
    <property type="match status" value="1"/>
</dbReference>
<keyword evidence="8" id="KW-1185">Reference proteome</keyword>
<evidence type="ECO:0000256" key="4">
    <source>
        <dbReference type="ARBA" id="ARBA00023136"/>
    </source>
</evidence>
<name>A0A5S4G4V8_9ACTN</name>
<sequence>MDSAATGRCHLATEPMSMKQWLAIAVCVLLNVLDGFDLLVMAFTAPAVAGEWQLSGTQLGLVLSSAPVGMAAGSLVVAPNADRVGRRKVILGCLLLSSSGMVLSMLSHSVVQLASTRLLTGIGIGGVLAASSVIASEYANRRWRGLAVSLNGAGYAIGASASGIIAVTLHSSSGWRSTFAWGAIGTALLVPVALRWLPESLEFLQTRRSPSPDRWSRARRILCPAWRRATLLLWVGFFVVMFTFYFVVSWTPKLLAEAGMATGEGITGGIFLNLGGILGATLFGLLTTRLAPRGVIIGYMAIAAPVLAAVVHAVHVAWLTFALGWLIGMLVNGCISGMYALGTWLYPSEIRATGVGWAIGVGRAGAITGPFVAGHLLDAGWPVSTLYLLVAAILLLGVPAVLAVRSPHHAERWA</sequence>
<dbReference type="PROSITE" id="PS50850">
    <property type="entry name" value="MFS"/>
    <property type="match status" value="1"/>
</dbReference>
<dbReference type="Pfam" id="PF07690">
    <property type="entry name" value="MFS_1"/>
    <property type="match status" value="1"/>
</dbReference>
<dbReference type="EMBL" id="VCKX01000152">
    <property type="protein sequence ID" value="TMR28047.1"/>
    <property type="molecule type" value="Genomic_DNA"/>
</dbReference>
<feature type="domain" description="Major facilitator superfamily (MFS) profile" evidence="6">
    <location>
        <begin position="23"/>
        <end position="409"/>
    </location>
</feature>
<dbReference type="GO" id="GO:0046943">
    <property type="term" value="F:carboxylic acid transmembrane transporter activity"/>
    <property type="evidence" value="ECO:0007669"/>
    <property type="project" value="TreeGrafter"/>
</dbReference>
<dbReference type="Gene3D" id="1.20.1250.20">
    <property type="entry name" value="MFS general substrate transporter like domains"/>
    <property type="match status" value="2"/>
</dbReference>
<proteinExistence type="predicted"/>
<evidence type="ECO:0000256" key="5">
    <source>
        <dbReference type="SAM" id="Phobius"/>
    </source>
</evidence>
<dbReference type="InterPro" id="IPR011701">
    <property type="entry name" value="MFS"/>
</dbReference>
<evidence type="ECO:0000256" key="2">
    <source>
        <dbReference type="ARBA" id="ARBA00022692"/>
    </source>
</evidence>
<organism evidence="7 8">
    <name type="scientific">Nonomuraea zeae</name>
    <dbReference type="NCBI Taxonomy" id="1642303"/>
    <lineage>
        <taxon>Bacteria</taxon>
        <taxon>Bacillati</taxon>
        <taxon>Actinomycetota</taxon>
        <taxon>Actinomycetes</taxon>
        <taxon>Streptosporangiales</taxon>
        <taxon>Streptosporangiaceae</taxon>
        <taxon>Nonomuraea</taxon>
    </lineage>
</organism>
<keyword evidence="2 5" id="KW-0812">Transmembrane</keyword>
<keyword evidence="4 5" id="KW-0472">Membrane</keyword>
<feature type="transmembrane region" description="Helical" evidence="5">
    <location>
        <begin position="21"/>
        <end position="45"/>
    </location>
</feature>
<evidence type="ECO:0000256" key="3">
    <source>
        <dbReference type="ARBA" id="ARBA00022989"/>
    </source>
</evidence>
<feature type="transmembrane region" description="Helical" evidence="5">
    <location>
        <begin position="179"/>
        <end position="198"/>
    </location>
</feature>
<feature type="transmembrane region" description="Helical" evidence="5">
    <location>
        <begin position="385"/>
        <end position="404"/>
    </location>
</feature>
<gene>
    <name evidence="7" type="ORF">ETD85_37150</name>
</gene>
<feature type="transmembrane region" description="Helical" evidence="5">
    <location>
        <begin position="321"/>
        <end position="342"/>
    </location>
</feature>
<feature type="transmembrane region" description="Helical" evidence="5">
    <location>
        <begin position="57"/>
        <end position="77"/>
    </location>
</feature>
<feature type="transmembrane region" description="Helical" evidence="5">
    <location>
        <begin position="268"/>
        <end position="287"/>
    </location>
</feature>
<dbReference type="Proteomes" id="UP000306628">
    <property type="component" value="Unassembled WGS sequence"/>
</dbReference>
<accession>A0A5S4G4V8</accession>
<comment type="caution">
    <text evidence="7">The sequence shown here is derived from an EMBL/GenBank/DDBJ whole genome shotgun (WGS) entry which is preliminary data.</text>
</comment>
<dbReference type="InterPro" id="IPR020846">
    <property type="entry name" value="MFS_dom"/>
</dbReference>
<dbReference type="PROSITE" id="PS00217">
    <property type="entry name" value="SUGAR_TRANSPORT_2"/>
    <property type="match status" value="1"/>
</dbReference>
<reference evidence="7 8" key="1">
    <citation type="submission" date="2019-05" db="EMBL/GenBank/DDBJ databases">
        <title>Draft genome sequence of Nonomuraea zeae DSM 100528.</title>
        <authorList>
            <person name="Saricaoglu S."/>
            <person name="Isik K."/>
        </authorList>
    </citation>
    <scope>NUCLEOTIDE SEQUENCE [LARGE SCALE GENOMIC DNA]</scope>
    <source>
        <strain evidence="7 8">DSM 100528</strain>
    </source>
</reference>
<dbReference type="SUPFAM" id="SSF103473">
    <property type="entry name" value="MFS general substrate transporter"/>
    <property type="match status" value="1"/>
</dbReference>
<dbReference type="OrthoDB" id="9109650at2"/>
<evidence type="ECO:0000256" key="1">
    <source>
        <dbReference type="ARBA" id="ARBA00004651"/>
    </source>
</evidence>
<feature type="transmembrane region" description="Helical" evidence="5">
    <location>
        <begin position="294"/>
        <end position="315"/>
    </location>
</feature>
<feature type="transmembrane region" description="Helical" evidence="5">
    <location>
        <begin position="354"/>
        <end position="373"/>
    </location>
</feature>
<feature type="transmembrane region" description="Helical" evidence="5">
    <location>
        <begin position="89"/>
        <end position="106"/>
    </location>
</feature>
<feature type="transmembrane region" description="Helical" evidence="5">
    <location>
        <begin position="146"/>
        <end position="167"/>
    </location>
</feature>